<keyword evidence="2" id="KW-1185">Reference proteome</keyword>
<gene>
    <name evidence="1" type="ORF">DFL12P1_0010</name>
</gene>
<dbReference type="GeneID" id="19686214"/>
<proteinExistence type="predicted"/>
<dbReference type="RefSeq" id="YP_009043776.1">
    <property type="nucleotide sequence ID" value="NC_024367.1"/>
</dbReference>
<accession>A0A023NGR5</accession>
<dbReference type="EMBL" id="KJ621082">
    <property type="protein sequence ID" value="AHX01056.1"/>
    <property type="molecule type" value="Genomic_DNA"/>
</dbReference>
<dbReference type="KEGG" id="vg:19686214"/>
<evidence type="ECO:0000313" key="1">
    <source>
        <dbReference type="EMBL" id="AHX01056.1"/>
    </source>
</evidence>
<sequence length="219" mass="24678">MSITVRDYQGRVNGILRGAVLEVDGIMGPNTRKGIEKAMKKRGVRRRQDLFDRGVRGIVWHWTAGAKGFIDLEKKAYNFLHSTTGDTIQGDATIAEQVMYDWRRGIGASHTKSMNTGWIGQSVDAMAGSKQANPMVWGSNPITWEGIDAMLEQSAELVEEYDIPVSKWTTLTHAEVEPTLGVKQRWKWDYTVLPGDTNGFQDPVEIGNILRERLLKRFL</sequence>
<evidence type="ECO:0000313" key="2">
    <source>
        <dbReference type="Proteomes" id="UP000024335"/>
    </source>
</evidence>
<dbReference type="OrthoDB" id="14000at10239"/>
<reference evidence="1" key="1">
    <citation type="submission" date="2014-05" db="EMBL/GenBank/DDBJ databases">
        <title>Complete genome sequence of bacteriophage DFL12phi1, which infects Dinoroseobacter shibae.</title>
        <authorList>
            <person name="Ji J."/>
            <person name="Zhang R."/>
            <person name="Jiao N."/>
        </authorList>
    </citation>
    <scope>NUCLEOTIDE SEQUENCE [LARGE SCALE GENOMIC DNA]</scope>
</reference>
<organism evidence="1 2">
    <name type="scientific">Dinoroseobacter phage DFL12phi1</name>
    <dbReference type="NCBI Taxonomy" id="1477404"/>
    <lineage>
        <taxon>Viruses</taxon>
        <taxon>Duplodnaviria</taxon>
        <taxon>Heunggongvirae</taxon>
        <taxon>Uroviricota</taxon>
        <taxon>Caudoviricetes</taxon>
        <taxon>Schitoviridae</taxon>
        <taxon>Rhodovirinae</taxon>
        <taxon>Baltimorevirus</taxon>
        <taxon>Baltimorevirus DFL12</taxon>
    </lineage>
</organism>
<protein>
    <submittedName>
        <fullName evidence="1">Lysis protein</fullName>
    </submittedName>
</protein>
<dbReference type="Proteomes" id="UP000024335">
    <property type="component" value="Segment"/>
</dbReference>
<name>A0A023NGR5_9CAUD</name>